<evidence type="ECO:0000256" key="8">
    <source>
        <dbReference type="ARBA" id="ARBA00022989"/>
    </source>
</evidence>
<evidence type="ECO:0000256" key="9">
    <source>
        <dbReference type="ARBA" id="ARBA00023012"/>
    </source>
</evidence>
<reference evidence="15" key="1">
    <citation type="submission" date="2018-01" db="EMBL/GenBank/DDBJ databases">
        <authorList>
            <person name="Peeters C."/>
        </authorList>
    </citation>
    <scope>NUCLEOTIDE SEQUENCE [LARGE SCALE GENOMIC DNA]</scope>
</reference>
<dbReference type="Pfam" id="PF02518">
    <property type="entry name" value="HATPase_c"/>
    <property type="match status" value="1"/>
</dbReference>
<dbReference type="Pfam" id="PF00512">
    <property type="entry name" value="HisKA"/>
    <property type="match status" value="1"/>
</dbReference>
<evidence type="ECO:0000256" key="5">
    <source>
        <dbReference type="ARBA" id="ARBA00022679"/>
    </source>
</evidence>
<dbReference type="PANTHER" id="PTHR45436:SF5">
    <property type="entry name" value="SENSOR HISTIDINE KINASE TRCS"/>
    <property type="match status" value="1"/>
</dbReference>
<dbReference type="Proteomes" id="UP000238169">
    <property type="component" value="Unassembled WGS sequence"/>
</dbReference>
<comment type="catalytic activity">
    <reaction evidence="1">
        <text>ATP + protein L-histidine = ADP + protein N-phospho-L-histidine.</text>
        <dbReference type="EC" id="2.7.13.3"/>
    </reaction>
</comment>
<dbReference type="Gene3D" id="6.10.340.10">
    <property type="match status" value="1"/>
</dbReference>
<dbReference type="CDD" id="cd06225">
    <property type="entry name" value="HAMP"/>
    <property type="match status" value="1"/>
</dbReference>
<dbReference type="InterPro" id="IPR003661">
    <property type="entry name" value="HisK_dim/P_dom"/>
</dbReference>
<evidence type="ECO:0000256" key="3">
    <source>
        <dbReference type="ARBA" id="ARBA00012438"/>
    </source>
</evidence>
<dbReference type="PRINTS" id="PR00344">
    <property type="entry name" value="BCTRLSENSOR"/>
</dbReference>
<dbReference type="GO" id="GO:0005886">
    <property type="term" value="C:plasma membrane"/>
    <property type="evidence" value="ECO:0007669"/>
    <property type="project" value="TreeGrafter"/>
</dbReference>
<keyword evidence="15" id="KW-1185">Reference proteome</keyword>
<dbReference type="SMART" id="SM00388">
    <property type="entry name" value="HisKA"/>
    <property type="match status" value="1"/>
</dbReference>
<organism evidence="14 15">
    <name type="scientific">Caballeronia novacaledonica</name>
    <dbReference type="NCBI Taxonomy" id="1544861"/>
    <lineage>
        <taxon>Bacteria</taxon>
        <taxon>Pseudomonadati</taxon>
        <taxon>Pseudomonadota</taxon>
        <taxon>Betaproteobacteria</taxon>
        <taxon>Burkholderiales</taxon>
        <taxon>Burkholderiaceae</taxon>
        <taxon>Caballeronia</taxon>
    </lineage>
</organism>
<keyword evidence="6 11" id="KW-0812">Transmembrane</keyword>
<evidence type="ECO:0000256" key="6">
    <source>
        <dbReference type="ARBA" id="ARBA00022692"/>
    </source>
</evidence>
<dbReference type="GO" id="GO:0000155">
    <property type="term" value="F:phosphorelay sensor kinase activity"/>
    <property type="evidence" value="ECO:0007669"/>
    <property type="project" value="InterPro"/>
</dbReference>
<keyword evidence="7 14" id="KW-0418">Kinase</keyword>
<dbReference type="PROSITE" id="PS50109">
    <property type="entry name" value="HIS_KIN"/>
    <property type="match status" value="1"/>
</dbReference>
<evidence type="ECO:0000259" key="12">
    <source>
        <dbReference type="PROSITE" id="PS50109"/>
    </source>
</evidence>
<dbReference type="InterPro" id="IPR036890">
    <property type="entry name" value="HATPase_C_sf"/>
</dbReference>
<proteinExistence type="predicted"/>
<dbReference type="CDD" id="cd00082">
    <property type="entry name" value="HisKA"/>
    <property type="match status" value="1"/>
</dbReference>
<dbReference type="RefSeq" id="WP_106853032.1">
    <property type="nucleotide sequence ID" value="NZ_OGTP01000001.1"/>
</dbReference>
<evidence type="ECO:0000313" key="14">
    <source>
        <dbReference type="EMBL" id="SPB13281.1"/>
    </source>
</evidence>
<evidence type="ECO:0000259" key="13">
    <source>
        <dbReference type="PROSITE" id="PS50885"/>
    </source>
</evidence>
<dbReference type="InterPro" id="IPR003594">
    <property type="entry name" value="HATPase_dom"/>
</dbReference>
<evidence type="ECO:0000256" key="11">
    <source>
        <dbReference type="SAM" id="Phobius"/>
    </source>
</evidence>
<evidence type="ECO:0000256" key="10">
    <source>
        <dbReference type="ARBA" id="ARBA00023136"/>
    </source>
</evidence>
<dbReference type="EMBL" id="OGTP01000001">
    <property type="protein sequence ID" value="SPB13281.1"/>
    <property type="molecule type" value="Genomic_DNA"/>
</dbReference>
<dbReference type="SUPFAM" id="SSF47384">
    <property type="entry name" value="Homodimeric domain of signal transducing histidine kinase"/>
    <property type="match status" value="1"/>
</dbReference>
<dbReference type="Gene3D" id="1.10.287.130">
    <property type="match status" value="1"/>
</dbReference>
<dbReference type="InterPro" id="IPR036097">
    <property type="entry name" value="HisK_dim/P_sf"/>
</dbReference>
<feature type="domain" description="Histidine kinase" evidence="12">
    <location>
        <begin position="279"/>
        <end position="496"/>
    </location>
</feature>
<evidence type="ECO:0000256" key="2">
    <source>
        <dbReference type="ARBA" id="ARBA00004370"/>
    </source>
</evidence>
<dbReference type="InterPro" id="IPR004358">
    <property type="entry name" value="Sig_transdc_His_kin-like_C"/>
</dbReference>
<dbReference type="PANTHER" id="PTHR45436">
    <property type="entry name" value="SENSOR HISTIDINE KINASE YKOH"/>
    <property type="match status" value="1"/>
</dbReference>
<dbReference type="Gene3D" id="3.30.565.10">
    <property type="entry name" value="Histidine kinase-like ATPase, C-terminal domain"/>
    <property type="match status" value="1"/>
</dbReference>
<dbReference type="PROSITE" id="PS51257">
    <property type="entry name" value="PROKAR_LIPOPROTEIN"/>
    <property type="match status" value="1"/>
</dbReference>
<protein>
    <recommendedName>
        <fullName evidence="3">histidine kinase</fullName>
        <ecNumber evidence="3">2.7.13.3</ecNumber>
    </recommendedName>
</protein>
<dbReference type="InterPro" id="IPR003660">
    <property type="entry name" value="HAMP_dom"/>
</dbReference>
<dbReference type="PROSITE" id="PS50885">
    <property type="entry name" value="HAMP"/>
    <property type="match status" value="1"/>
</dbReference>
<evidence type="ECO:0000313" key="15">
    <source>
        <dbReference type="Proteomes" id="UP000238169"/>
    </source>
</evidence>
<gene>
    <name evidence="14" type="ORF">NOV72_00579</name>
</gene>
<dbReference type="OrthoDB" id="9804645at2"/>
<evidence type="ECO:0000256" key="4">
    <source>
        <dbReference type="ARBA" id="ARBA00022553"/>
    </source>
</evidence>
<keyword evidence="4" id="KW-0597">Phosphoprotein</keyword>
<accession>A0A2U3HZP1</accession>
<keyword evidence="10 11" id="KW-0472">Membrane</keyword>
<name>A0A2U3HZP1_9BURK</name>
<evidence type="ECO:0000256" key="1">
    <source>
        <dbReference type="ARBA" id="ARBA00000085"/>
    </source>
</evidence>
<keyword evidence="5" id="KW-0808">Transferase</keyword>
<dbReference type="InterPro" id="IPR050428">
    <property type="entry name" value="TCS_sensor_his_kinase"/>
</dbReference>
<evidence type="ECO:0000256" key="7">
    <source>
        <dbReference type="ARBA" id="ARBA00022777"/>
    </source>
</evidence>
<dbReference type="SUPFAM" id="SSF55874">
    <property type="entry name" value="ATPase domain of HSP90 chaperone/DNA topoisomerase II/histidine kinase"/>
    <property type="match status" value="1"/>
</dbReference>
<feature type="transmembrane region" description="Helical" evidence="11">
    <location>
        <begin position="180"/>
        <end position="202"/>
    </location>
</feature>
<dbReference type="AlphaFoldDB" id="A0A2U3HZP1"/>
<keyword evidence="8 11" id="KW-1133">Transmembrane helix</keyword>
<feature type="domain" description="HAMP" evidence="13">
    <location>
        <begin position="199"/>
        <end position="264"/>
    </location>
</feature>
<keyword evidence="9" id="KW-0902">Two-component regulatory system</keyword>
<comment type="subcellular location">
    <subcellularLocation>
        <location evidence="2">Membrane</location>
    </subcellularLocation>
</comment>
<dbReference type="SMART" id="SM00387">
    <property type="entry name" value="HATPase_c"/>
    <property type="match status" value="1"/>
</dbReference>
<dbReference type="EC" id="2.7.13.3" evidence="3"/>
<sequence>MKLTLSQRLFAVFCVLLLACCGASAWLQIRASDLREKEVIQSLSRGLAAHIAHDGALADVNDFDAPAVRRLFSQLMVVNPSVEVYLLDDTGRVRADDAPPGHVKRNRVDLAPVRQFLDGVPLPILGDDPRSDDKRKVFSAAPLAAPGKPPFGYVYVVLLGEEHDALAAKASASAVLRTTLASMGLVTLLGLVAGVVAFGLVTRPLRRLTEAMRKFDARGVPAEPPLPSMQKASASDVRENERDEIVVLESAFAQMAERIGEQWRALGRQDRERREMVANISHDLRTPLSSLHGYLETLSLKSDTLPDTDRRRYLSIALAQSAKVGHLAQSLFELAKLEHGMVAPEAEPFSLTDLVQDVFEKFELPAQSRGVRLNAQIAPRLPSVMADLGMIERVLTNLLDNAIRHTPAQGTVEVTLAHAPEHAGRVEVTVSDTGTGIPPAMREALFQRPFASGGAHRGGLGLLIVQRMLQLHGSQIRMIDKEGAGTTFRFDLPAAVAQTGDGASHARGWHE</sequence>
<dbReference type="InterPro" id="IPR005467">
    <property type="entry name" value="His_kinase_dom"/>
</dbReference>